<reference evidence="6 7" key="1">
    <citation type="submission" date="2016-05" db="EMBL/GenBank/DDBJ databases">
        <title>Paenibacillus sp. 1ZS3-15 nov., isolated from the rhizosphere soil.</title>
        <authorList>
            <person name="Zhang X.X."/>
            <person name="Zhang J."/>
        </authorList>
    </citation>
    <scope>NUCLEOTIDE SEQUENCE [LARGE SCALE GENOMIC DNA]</scope>
    <source>
        <strain evidence="6 7">1ZS3-15</strain>
    </source>
</reference>
<keyword evidence="4" id="KW-0472">Membrane</keyword>
<dbReference type="InterPro" id="IPR001547">
    <property type="entry name" value="Glyco_hydro_5"/>
</dbReference>
<feature type="domain" description="Glycoside hydrolase family 5" evidence="5">
    <location>
        <begin position="127"/>
        <end position="312"/>
    </location>
</feature>
<dbReference type="SUPFAM" id="SSF51445">
    <property type="entry name" value="(Trans)glycosidases"/>
    <property type="match status" value="1"/>
</dbReference>
<dbReference type="Gene3D" id="3.20.20.80">
    <property type="entry name" value="Glycosidases"/>
    <property type="match status" value="1"/>
</dbReference>
<comment type="similarity">
    <text evidence="3">Belongs to the glycosyl hydrolase 5 (cellulase A) family.</text>
</comment>
<keyword evidence="2 3" id="KW-0326">Glycosidase</keyword>
<evidence type="ECO:0000259" key="5">
    <source>
        <dbReference type="Pfam" id="PF00150"/>
    </source>
</evidence>
<dbReference type="AlphaFoldDB" id="A0A198AAA3"/>
<evidence type="ECO:0000256" key="2">
    <source>
        <dbReference type="ARBA" id="ARBA00023295"/>
    </source>
</evidence>
<dbReference type="Proteomes" id="UP000078454">
    <property type="component" value="Unassembled WGS sequence"/>
</dbReference>
<feature type="transmembrane region" description="Helical" evidence="4">
    <location>
        <begin position="27"/>
        <end position="47"/>
    </location>
</feature>
<dbReference type="EMBL" id="LYPB01000069">
    <property type="protein sequence ID" value="OAS18030.1"/>
    <property type="molecule type" value="Genomic_DNA"/>
</dbReference>
<evidence type="ECO:0000313" key="7">
    <source>
        <dbReference type="Proteomes" id="UP000078454"/>
    </source>
</evidence>
<evidence type="ECO:0000256" key="1">
    <source>
        <dbReference type="ARBA" id="ARBA00022801"/>
    </source>
</evidence>
<gene>
    <name evidence="6" type="ORF">A8708_28905</name>
</gene>
<comment type="caution">
    <text evidence="6">The sequence shown here is derived from an EMBL/GenBank/DDBJ whole genome shotgun (WGS) entry which is preliminary data.</text>
</comment>
<evidence type="ECO:0000256" key="4">
    <source>
        <dbReference type="SAM" id="Phobius"/>
    </source>
</evidence>
<dbReference type="OrthoDB" id="2497772at2"/>
<organism evidence="6 7">
    <name type="scientific">Paenibacillus oryzisoli</name>
    <dbReference type="NCBI Taxonomy" id="1850517"/>
    <lineage>
        <taxon>Bacteria</taxon>
        <taxon>Bacillati</taxon>
        <taxon>Bacillota</taxon>
        <taxon>Bacilli</taxon>
        <taxon>Bacillales</taxon>
        <taxon>Paenibacillaceae</taxon>
        <taxon>Paenibacillus</taxon>
    </lineage>
</organism>
<keyword evidence="7" id="KW-1185">Reference proteome</keyword>
<dbReference type="Pfam" id="PF00150">
    <property type="entry name" value="Cellulase"/>
    <property type="match status" value="1"/>
</dbReference>
<sequence>MFILNKLKWFYYEGSAKILKSKTLKSFLIAMSLVVTTTIIGTFQTAYAAGTVTFNYKTATNSSGSPLLFGGSNEPSPEHNSNVYPKLKGAAFKYQRGTIHMDTLLPSNITLADYKNNVNNVQDPNTWDWTGLQWVDFAKANGITTMLNMFYAPPWLTYSGNAKGVPKDWSVYQDIIKKIITKYGSKLDYVEPLNEPMTSNMLSRSGSPYTSQQTAAKDIYYYTVKAIRAVNTTVQVGGDGDDKQGGDFGALGTILRDTRLSSTDIQFVSYHAYSSDPVAKSQIGAMNTLLSNSGRAGLPIFIDEWNYTYVGDTTDPHVVGNQAATFVGTTLMKFMLQPSVKGAAFMSFLPTNVVLSPYEDCPSCVIKQGLYTWNNNTATLMSQTNAFRLLSSSMKLGAGTFKAYTATYAGVVDTAVGAINSAGNVVGTMVNDTSSAKTVNVNFTNINASNGTRTVTVYIASSTNTGSTATQTFTNVPLTSGNLSISNVSIPAYSVAGIIIN</sequence>
<accession>A0A198AAA3</accession>
<keyword evidence="1 3" id="KW-0378">Hydrolase</keyword>
<name>A0A198AAA3_9BACL</name>
<keyword evidence="4" id="KW-0812">Transmembrane</keyword>
<dbReference type="GO" id="GO:0000272">
    <property type="term" value="P:polysaccharide catabolic process"/>
    <property type="evidence" value="ECO:0007669"/>
    <property type="project" value="InterPro"/>
</dbReference>
<dbReference type="GO" id="GO:0004553">
    <property type="term" value="F:hydrolase activity, hydrolyzing O-glycosyl compounds"/>
    <property type="evidence" value="ECO:0007669"/>
    <property type="project" value="InterPro"/>
</dbReference>
<dbReference type="InterPro" id="IPR017853">
    <property type="entry name" value="GH"/>
</dbReference>
<evidence type="ECO:0000256" key="3">
    <source>
        <dbReference type="RuleBase" id="RU361153"/>
    </source>
</evidence>
<protein>
    <recommendedName>
        <fullName evidence="5">Glycoside hydrolase family 5 domain-containing protein</fullName>
    </recommendedName>
</protein>
<keyword evidence="4" id="KW-1133">Transmembrane helix</keyword>
<evidence type="ECO:0000313" key="6">
    <source>
        <dbReference type="EMBL" id="OAS18030.1"/>
    </source>
</evidence>
<proteinExistence type="inferred from homology"/>